<evidence type="ECO:0000313" key="2">
    <source>
        <dbReference type="EMBL" id="GIH61635.1"/>
    </source>
</evidence>
<feature type="region of interest" description="Disordered" evidence="1">
    <location>
        <begin position="1"/>
        <end position="60"/>
    </location>
</feature>
<gene>
    <name evidence="2" type="ORF">Msi02_24520</name>
</gene>
<protein>
    <submittedName>
        <fullName evidence="2">Uncharacterized protein</fullName>
    </submittedName>
</protein>
<reference evidence="2 3" key="1">
    <citation type="submission" date="2021-01" db="EMBL/GenBank/DDBJ databases">
        <title>Whole genome shotgun sequence of Microbispora siamensis NBRC 104113.</title>
        <authorList>
            <person name="Komaki H."/>
            <person name="Tamura T."/>
        </authorList>
    </citation>
    <scope>NUCLEOTIDE SEQUENCE [LARGE SCALE GENOMIC DNA]</scope>
    <source>
        <strain evidence="2 3">NBRC 104113</strain>
    </source>
</reference>
<proteinExistence type="predicted"/>
<name>A0ABQ4GJP5_9ACTN</name>
<evidence type="ECO:0000256" key="1">
    <source>
        <dbReference type="SAM" id="MobiDB-lite"/>
    </source>
</evidence>
<dbReference type="EMBL" id="BOOF01000011">
    <property type="protein sequence ID" value="GIH61635.1"/>
    <property type="molecule type" value="Genomic_DNA"/>
</dbReference>
<organism evidence="2 3">
    <name type="scientific">Microbispora siamensis</name>
    <dbReference type="NCBI Taxonomy" id="564413"/>
    <lineage>
        <taxon>Bacteria</taxon>
        <taxon>Bacillati</taxon>
        <taxon>Actinomycetota</taxon>
        <taxon>Actinomycetes</taxon>
        <taxon>Streptosporangiales</taxon>
        <taxon>Streptosporangiaceae</taxon>
        <taxon>Microbispora</taxon>
    </lineage>
</organism>
<comment type="caution">
    <text evidence="2">The sequence shown here is derived from an EMBL/GenBank/DDBJ whole genome shotgun (WGS) entry which is preliminary data.</text>
</comment>
<feature type="compositionally biased region" description="Basic and acidic residues" evidence="1">
    <location>
        <begin position="24"/>
        <end position="48"/>
    </location>
</feature>
<dbReference type="Proteomes" id="UP000660454">
    <property type="component" value="Unassembled WGS sequence"/>
</dbReference>
<evidence type="ECO:0000313" key="3">
    <source>
        <dbReference type="Proteomes" id="UP000660454"/>
    </source>
</evidence>
<keyword evidence="3" id="KW-1185">Reference proteome</keyword>
<sequence length="60" mass="6644">MKGPYGPGMTFMRKITRPLDPIAVDDRYHEDRPGRASEPRGESPDRGDYLAGSRPEGAGR</sequence>
<accession>A0ABQ4GJP5</accession>